<accession>A0A511DG86</accession>
<dbReference type="Proteomes" id="UP000321685">
    <property type="component" value="Unassembled WGS sequence"/>
</dbReference>
<feature type="region of interest" description="Disordered" evidence="1">
    <location>
        <begin position="1"/>
        <end position="127"/>
    </location>
</feature>
<gene>
    <name evidence="2" type="ORF">PSU4_23570</name>
</gene>
<dbReference type="AlphaFoldDB" id="A0A511DG86"/>
<feature type="compositionally biased region" description="Basic and acidic residues" evidence="1">
    <location>
        <begin position="66"/>
        <end position="80"/>
    </location>
</feature>
<comment type="caution">
    <text evidence="2">The sequence shown here is derived from an EMBL/GenBank/DDBJ whole genome shotgun (WGS) entry which is preliminary data.</text>
</comment>
<feature type="compositionally biased region" description="Low complexity" evidence="1">
    <location>
        <begin position="106"/>
        <end position="121"/>
    </location>
</feature>
<evidence type="ECO:0000313" key="2">
    <source>
        <dbReference type="EMBL" id="GEL23403.1"/>
    </source>
</evidence>
<reference evidence="2 3" key="1">
    <citation type="submission" date="2019-07" db="EMBL/GenBank/DDBJ databases">
        <title>Whole genome shotgun sequence of Pseudonocardia sulfidoxydans NBRC 16205.</title>
        <authorList>
            <person name="Hosoyama A."/>
            <person name="Uohara A."/>
            <person name="Ohji S."/>
            <person name="Ichikawa N."/>
        </authorList>
    </citation>
    <scope>NUCLEOTIDE SEQUENCE [LARGE SCALE GENOMIC DNA]</scope>
    <source>
        <strain evidence="2 3">NBRC 16205</strain>
    </source>
</reference>
<feature type="compositionally biased region" description="Low complexity" evidence="1">
    <location>
        <begin position="13"/>
        <end position="30"/>
    </location>
</feature>
<proteinExistence type="predicted"/>
<keyword evidence="3" id="KW-1185">Reference proteome</keyword>
<protein>
    <submittedName>
        <fullName evidence="2">Uncharacterized protein</fullName>
    </submittedName>
</protein>
<organism evidence="2 3">
    <name type="scientific">Pseudonocardia sulfidoxydans NBRC 16205</name>
    <dbReference type="NCBI Taxonomy" id="1223511"/>
    <lineage>
        <taxon>Bacteria</taxon>
        <taxon>Bacillati</taxon>
        <taxon>Actinomycetota</taxon>
        <taxon>Actinomycetes</taxon>
        <taxon>Pseudonocardiales</taxon>
        <taxon>Pseudonocardiaceae</taxon>
        <taxon>Pseudonocardia</taxon>
    </lineage>
</organism>
<dbReference type="EMBL" id="BJVJ01000019">
    <property type="protein sequence ID" value="GEL23403.1"/>
    <property type="molecule type" value="Genomic_DNA"/>
</dbReference>
<evidence type="ECO:0000256" key="1">
    <source>
        <dbReference type="SAM" id="MobiDB-lite"/>
    </source>
</evidence>
<name>A0A511DG86_9PSEU</name>
<evidence type="ECO:0000313" key="3">
    <source>
        <dbReference type="Proteomes" id="UP000321685"/>
    </source>
</evidence>
<sequence>MRTPGGETVIGAGLLTPPLPGGTTTEPGRGSTRRDERALPRGDATQPRRPRGFADTCPRYAPVMSQDRKGSADTFPRDEPDALQPQRGRTDDESDDRDENRPQGPPDSGTSSRTPSTSETTPPEEEP</sequence>